<sequence length="380" mass="41383">MVPNRALLGLTSNLLLKTTQRSAAPIFVHQYNMRHYTTSGSDDDKTTTTAQDLTSATTVSPPTINDTSSLETLAQTPAAESVIGAAAQIGDFKAMGLCNFTPVGGLEAMLEAVHVTMGLPWWASIAAATVIVRMALLPLIVKLQRNNARLMNINPEVTRIMNNLKTAQADGDAVATGKYSHEISDLFKKNKCHPMKSLGLPLVQMPVMISFFMALRAMAELPVPGMTEGGMSWFTDLAAKDPYYILPAVSAAGMLAVLEAGTEAGAATPQSKGMKNFMRGVTVLTVPFTAWMPSGVFIYWITSNAFSIAQILALKSPSVRSALDIPQLVKPAKELQKESKGFMENFKDQQKLYEKKEKDRVLRERQQAAAVARRASKRRF</sequence>
<keyword evidence="6 11" id="KW-1133">Transmembrane helix</keyword>
<keyword evidence="7" id="KW-0496">Mitochondrion</keyword>
<dbReference type="OMA" id="FPMAIFM"/>
<dbReference type="PANTHER" id="PTHR12428">
    <property type="entry name" value="OXA1"/>
    <property type="match status" value="1"/>
</dbReference>
<feature type="transmembrane region" description="Helical" evidence="11">
    <location>
        <begin position="198"/>
        <end position="219"/>
    </location>
</feature>
<evidence type="ECO:0000256" key="1">
    <source>
        <dbReference type="ARBA" id="ARBA00004448"/>
    </source>
</evidence>
<feature type="transmembrane region" description="Helical" evidence="11">
    <location>
        <begin position="119"/>
        <end position="141"/>
    </location>
</feature>
<protein>
    <recommendedName>
        <fullName evidence="12">Membrane insertase YidC/Oxa/ALB C-terminal domain-containing protein</fullName>
    </recommendedName>
</protein>
<feature type="region of interest" description="Disordered" evidence="10">
    <location>
        <begin position="38"/>
        <end position="62"/>
    </location>
</feature>
<organism evidence="13">
    <name type="scientific">Absidia glauca</name>
    <name type="common">Pin mould</name>
    <dbReference type="NCBI Taxonomy" id="4829"/>
    <lineage>
        <taxon>Eukaryota</taxon>
        <taxon>Fungi</taxon>
        <taxon>Fungi incertae sedis</taxon>
        <taxon>Mucoromycota</taxon>
        <taxon>Mucoromycotina</taxon>
        <taxon>Mucoromycetes</taxon>
        <taxon>Mucorales</taxon>
        <taxon>Cunninghamellaceae</taxon>
        <taxon>Absidia</taxon>
    </lineage>
</organism>
<dbReference type="InterPro" id="IPR028055">
    <property type="entry name" value="YidC/Oxa/ALB_C"/>
</dbReference>
<dbReference type="EMBL" id="LT554591">
    <property type="protein sequence ID" value="SAM06360.1"/>
    <property type="molecule type" value="Genomic_DNA"/>
</dbReference>
<evidence type="ECO:0000256" key="3">
    <source>
        <dbReference type="ARBA" id="ARBA00022692"/>
    </source>
</evidence>
<evidence type="ECO:0000256" key="4">
    <source>
        <dbReference type="ARBA" id="ARBA00022792"/>
    </source>
</evidence>
<evidence type="ECO:0000313" key="13">
    <source>
        <dbReference type="EMBL" id="SAM06360.1"/>
    </source>
</evidence>
<evidence type="ECO:0000256" key="11">
    <source>
        <dbReference type="SAM" id="Phobius"/>
    </source>
</evidence>
<keyword evidence="5" id="KW-0809">Transit peptide</keyword>
<evidence type="ECO:0000313" key="14">
    <source>
        <dbReference type="Proteomes" id="UP000078561"/>
    </source>
</evidence>
<evidence type="ECO:0000256" key="9">
    <source>
        <dbReference type="RuleBase" id="RU003945"/>
    </source>
</evidence>
<keyword evidence="3 9" id="KW-0812">Transmembrane</keyword>
<evidence type="ECO:0000259" key="12">
    <source>
        <dbReference type="Pfam" id="PF02096"/>
    </source>
</evidence>
<dbReference type="CDD" id="cd20069">
    <property type="entry name" value="5TM_Oxa1-like"/>
    <property type="match status" value="1"/>
</dbReference>
<evidence type="ECO:0000256" key="7">
    <source>
        <dbReference type="ARBA" id="ARBA00023128"/>
    </source>
</evidence>
<dbReference type="InParanoid" id="A0A168R9W6"/>
<evidence type="ECO:0000256" key="8">
    <source>
        <dbReference type="ARBA" id="ARBA00023136"/>
    </source>
</evidence>
<keyword evidence="14" id="KW-1185">Reference proteome</keyword>
<keyword evidence="4" id="KW-0999">Mitochondrion inner membrane</keyword>
<evidence type="ECO:0000256" key="2">
    <source>
        <dbReference type="ARBA" id="ARBA00009877"/>
    </source>
</evidence>
<dbReference type="GO" id="GO:0032979">
    <property type="term" value="P:protein insertion into mitochondrial inner membrane from matrix"/>
    <property type="evidence" value="ECO:0007669"/>
    <property type="project" value="TreeGrafter"/>
</dbReference>
<dbReference type="Proteomes" id="UP000078561">
    <property type="component" value="Unassembled WGS sequence"/>
</dbReference>
<comment type="similarity">
    <text evidence="2 9">Belongs to the OXA1/ALB3/YidC family.</text>
</comment>
<dbReference type="STRING" id="4829.A0A168R9W6"/>
<feature type="domain" description="Membrane insertase YidC/Oxa/ALB C-terminal" evidence="12">
    <location>
        <begin position="121"/>
        <end position="314"/>
    </location>
</feature>
<dbReference type="FunCoup" id="A0A168R9W6">
    <property type="interactions" value="454"/>
</dbReference>
<dbReference type="OrthoDB" id="2148490at2759"/>
<evidence type="ECO:0000256" key="10">
    <source>
        <dbReference type="SAM" id="MobiDB-lite"/>
    </source>
</evidence>
<evidence type="ECO:0000256" key="5">
    <source>
        <dbReference type="ARBA" id="ARBA00022946"/>
    </source>
</evidence>
<evidence type="ECO:0000256" key="6">
    <source>
        <dbReference type="ARBA" id="ARBA00022989"/>
    </source>
</evidence>
<dbReference type="NCBIfam" id="TIGR03592">
    <property type="entry name" value="yidC_oxa1_cterm"/>
    <property type="match status" value="1"/>
</dbReference>
<keyword evidence="8 11" id="KW-0472">Membrane</keyword>
<proteinExistence type="inferred from homology"/>
<dbReference type="AlphaFoldDB" id="A0A168R9W6"/>
<feature type="transmembrane region" description="Helical" evidence="11">
    <location>
        <begin position="281"/>
        <end position="301"/>
    </location>
</feature>
<comment type="subcellular location">
    <subcellularLocation>
        <location evidence="9">Membrane</location>
        <topology evidence="9">Multi-pass membrane protein</topology>
    </subcellularLocation>
    <subcellularLocation>
        <location evidence="1">Mitochondrion inner membrane</location>
        <topology evidence="1">Multi-pass membrane protein</topology>
    </subcellularLocation>
</comment>
<dbReference type="InterPro" id="IPR001708">
    <property type="entry name" value="YidC/ALB3/OXA1/COX18"/>
</dbReference>
<name>A0A168R9W6_ABSGL</name>
<feature type="transmembrane region" description="Helical" evidence="11">
    <location>
        <begin position="243"/>
        <end position="261"/>
    </location>
</feature>
<gene>
    <name evidence="13" type="primary">ABSGL_12249.1 scaffold 12745</name>
</gene>
<feature type="compositionally biased region" description="Low complexity" evidence="10">
    <location>
        <begin position="47"/>
        <end position="58"/>
    </location>
</feature>
<dbReference type="Pfam" id="PF02096">
    <property type="entry name" value="60KD_IMP"/>
    <property type="match status" value="1"/>
</dbReference>
<accession>A0A168R9W6</accession>
<dbReference type="GO" id="GO:0032977">
    <property type="term" value="F:membrane insertase activity"/>
    <property type="evidence" value="ECO:0007669"/>
    <property type="project" value="InterPro"/>
</dbReference>
<dbReference type="GO" id="GO:0005743">
    <property type="term" value="C:mitochondrial inner membrane"/>
    <property type="evidence" value="ECO:0007669"/>
    <property type="project" value="UniProtKB-SubCell"/>
</dbReference>
<dbReference type="PANTHER" id="PTHR12428:SF66">
    <property type="entry name" value="MITOCHONDRIAL INNER MEMBRANE PROTEIN OXA1L"/>
    <property type="match status" value="1"/>
</dbReference>
<reference evidence="13" key="1">
    <citation type="submission" date="2016-04" db="EMBL/GenBank/DDBJ databases">
        <authorList>
            <person name="Evans L.H."/>
            <person name="Alamgir A."/>
            <person name="Owens N."/>
            <person name="Weber N.D."/>
            <person name="Virtaneva K."/>
            <person name="Barbian K."/>
            <person name="Babar A."/>
            <person name="Rosenke K."/>
        </authorList>
    </citation>
    <scope>NUCLEOTIDE SEQUENCE [LARGE SCALE GENOMIC DNA]</scope>
    <source>
        <strain evidence="13">CBS 101.48</strain>
    </source>
</reference>